<dbReference type="InterPro" id="IPR036388">
    <property type="entry name" value="WH-like_DNA-bd_sf"/>
</dbReference>
<feature type="domain" description="Transcription regulator PadR C-terminal" evidence="2">
    <location>
        <begin position="95"/>
        <end position="170"/>
    </location>
</feature>
<dbReference type="Gene3D" id="1.10.10.10">
    <property type="entry name" value="Winged helix-like DNA-binding domain superfamily/Winged helix DNA-binding domain"/>
    <property type="match status" value="1"/>
</dbReference>
<dbReference type="OrthoDB" id="3186544at2"/>
<name>A0A318LKS7_9PSEU</name>
<dbReference type="InterPro" id="IPR036390">
    <property type="entry name" value="WH_DNA-bd_sf"/>
</dbReference>
<dbReference type="RefSeq" id="WP_110337540.1">
    <property type="nucleotide sequence ID" value="NZ_JBHVKT010000015.1"/>
</dbReference>
<evidence type="ECO:0000313" key="4">
    <source>
        <dbReference type="Proteomes" id="UP000247892"/>
    </source>
</evidence>
<evidence type="ECO:0000259" key="1">
    <source>
        <dbReference type="Pfam" id="PF03551"/>
    </source>
</evidence>
<dbReference type="SUPFAM" id="SSF46785">
    <property type="entry name" value="Winged helix' DNA-binding domain"/>
    <property type="match status" value="1"/>
</dbReference>
<keyword evidence="4" id="KW-1185">Reference proteome</keyword>
<reference evidence="3 4" key="1">
    <citation type="submission" date="2016-07" db="EMBL/GenBank/DDBJ databases">
        <title>Draft genome sequence of Prauserella sp. YIM 121212, isolated from alkaline soil.</title>
        <authorList>
            <person name="Ruckert C."/>
            <person name="Albersmeier A."/>
            <person name="Jiang C.-L."/>
            <person name="Jiang Y."/>
            <person name="Kalinowski J."/>
            <person name="Schneider O."/>
            <person name="Winkler A."/>
            <person name="Zotchev S.B."/>
        </authorList>
    </citation>
    <scope>NUCLEOTIDE SEQUENCE [LARGE SCALE GENOMIC DNA]</scope>
    <source>
        <strain evidence="3 4">YIM 121212</strain>
    </source>
</reference>
<dbReference type="InterPro" id="IPR005149">
    <property type="entry name" value="Tscrpt_reg_PadR_N"/>
</dbReference>
<sequence>MSLRHGLLGLLAGEPGSGYDLTRRFEDTLGSIWPAKHPQIYGELTRLASEGLIEAEAEGPRRRKEYRITDAGLTELRRWLTDVDVDHTMRLDPVLRSLFFWLMSPAELEQHLTEEAEFYREKAQLYRGYAEAKDRGDFGDNPQTRSLRVTVEAAIRLYDSLADWAEWAKTVPPATPK</sequence>
<accession>A0A318LKS7</accession>
<dbReference type="InterPro" id="IPR018309">
    <property type="entry name" value="Tscrpt_reg_PadR_C"/>
</dbReference>
<dbReference type="PANTHER" id="PTHR43252">
    <property type="entry name" value="TRANSCRIPTIONAL REGULATOR YQJI"/>
    <property type="match status" value="1"/>
</dbReference>
<evidence type="ECO:0000313" key="3">
    <source>
        <dbReference type="EMBL" id="PXY33766.1"/>
    </source>
</evidence>
<organism evidence="3 4">
    <name type="scientific">Prauserella flavalba</name>
    <dbReference type="NCBI Taxonomy" id="1477506"/>
    <lineage>
        <taxon>Bacteria</taxon>
        <taxon>Bacillati</taxon>
        <taxon>Actinomycetota</taxon>
        <taxon>Actinomycetes</taxon>
        <taxon>Pseudonocardiales</taxon>
        <taxon>Pseudonocardiaceae</taxon>
        <taxon>Prauserella</taxon>
    </lineage>
</organism>
<evidence type="ECO:0000259" key="2">
    <source>
        <dbReference type="Pfam" id="PF10400"/>
    </source>
</evidence>
<dbReference type="AlphaFoldDB" id="A0A318LKS7"/>
<dbReference type="Pfam" id="PF10400">
    <property type="entry name" value="Vir_act_alpha_C"/>
    <property type="match status" value="1"/>
</dbReference>
<dbReference type="Proteomes" id="UP000247892">
    <property type="component" value="Unassembled WGS sequence"/>
</dbReference>
<dbReference type="EMBL" id="MASU01000006">
    <property type="protein sequence ID" value="PXY33766.1"/>
    <property type="molecule type" value="Genomic_DNA"/>
</dbReference>
<dbReference type="PANTHER" id="PTHR43252:SF6">
    <property type="entry name" value="NEGATIVE TRANSCRIPTION REGULATOR PADR"/>
    <property type="match status" value="1"/>
</dbReference>
<feature type="domain" description="Transcription regulator PadR N-terminal" evidence="1">
    <location>
        <begin position="7"/>
        <end position="77"/>
    </location>
</feature>
<gene>
    <name evidence="3" type="ORF">BA062_16100</name>
</gene>
<proteinExistence type="predicted"/>
<comment type="caution">
    <text evidence="3">The sequence shown here is derived from an EMBL/GenBank/DDBJ whole genome shotgun (WGS) entry which is preliminary data.</text>
</comment>
<protein>
    <submittedName>
        <fullName evidence="3">PadR family transcriptional regulator</fullName>
    </submittedName>
</protein>
<dbReference type="Pfam" id="PF03551">
    <property type="entry name" value="PadR"/>
    <property type="match status" value="1"/>
</dbReference>